<dbReference type="GO" id="GO:0016787">
    <property type="term" value="F:hydrolase activity"/>
    <property type="evidence" value="ECO:0007669"/>
    <property type="project" value="UniProtKB-KW"/>
</dbReference>
<dbReference type="InterPro" id="IPR050266">
    <property type="entry name" value="AB_hydrolase_sf"/>
</dbReference>
<keyword evidence="3" id="KW-1185">Reference proteome</keyword>
<dbReference type="Gene3D" id="3.40.50.1820">
    <property type="entry name" value="alpha/beta hydrolase"/>
    <property type="match status" value="1"/>
</dbReference>
<accession>A0A8J8FJY2</accession>
<reference evidence="2" key="1">
    <citation type="submission" date="2019-10" db="EMBL/GenBank/DDBJ databases">
        <title>Draft genome sequence of Panacibacter sp. KCS-6.</title>
        <authorList>
            <person name="Yim K.J."/>
        </authorList>
    </citation>
    <scope>NUCLEOTIDE SEQUENCE</scope>
    <source>
        <strain evidence="2">KCS-6</strain>
    </source>
</reference>
<dbReference type="PRINTS" id="PR00111">
    <property type="entry name" value="ABHYDROLASE"/>
</dbReference>
<dbReference type="InterPro" id="IPR022742">
    <property type="entry name" value="Hydrolase_4"/>
</dbReference>
<dbReference type="AlphaFoldDB" id="A0A8J8FJY2"/>
<evidence type="ECO:0000313" key="2">
    <source>
        <dbReference type="EMBL" id="NNV57704.1"/>
    </source>
</evidence>
<protein>
    <submittedName>
        <fullName evidence="2">Alpha/beta fold hydrolase</fullName>
    </submittedName>
</protein>
<feature type="domain" description="Serine aminopeptidase S33" evidence="1">
    <location>
        <begin position="54"/>
        <end position="284"/>
    </location>
</feature>
<organism evidence="2 3">
    <name type="scientific">Limnovirga soli</name>
    <dbReference type="NCBI Taxonomy" id="2656915"/>
    <lineage>
        <taxon>Bacteria</taxon>
        <taxon>Pseudomonadati</taxon>
        <taxon>Bacteroidota</taxon>
        <taxon>Chitinophagia</taxon>
        <taxon>Chitinophagales</taxon>
        <taxon>Chitinophagaceae</taxon>
        <taxon>Limnovirga</taxon>
    </lineage>
</organism>
<dbReference type="Proteomes" id="UP000598971">
    <property type="component" value="Unassembled WGS sequence"/>
</dbReference>
<comment type="caution">
    <text evidence="2">The sequence shown here is derived from an EMBL/GenBank/DDBJ whole genome shotgun (WGS) entry which is preliminary data.</text>
</comment>
<dbReference type="EMBL" id="WHPF01000018">
    <property type="protein sequence ID" value="NNV57704.1"/>
    <property type="molecule type" value="Genomic_DNA"/>
</dbReference>
<dbReference type="InterPro" id="IPR000073">
    <property type="entry name" value="AB_hydrolase_1"/>
</dbReference>
<dbReference type="InterPro" id="IPR029058">
    <property type="entry name" value="AB_hydrolase_fold"/>
</dbReference>
<name>A0A8J8FJY2_9BACT</name>
<proteinExistence type="predicted"/>
<keyword evidence="2" id="KW-0378">Hydrolase</keyword>
<dbReference type="Pfam" id="PF12146">
    <property type="entry name" value="Hydrolase_4"/>
    <property type="match status" value="1"/>
</dbReference>
<evidence type="ECO:0000313" key="3">
    <source>
        <dbReference type="Proteomes" id="UP000598971"/>
    </source>
</evidence>
<dbReference type="PANTHER" id="PTHR43798">
    <property type="entry name" value="MONOACYLGLYCEROL LIPASE"/>
    <property type="match status" value="1"/>
</dbReference>
<dbReference type="RefSeq" id="WP_171609655.1">
    <property type="nucleotide sequence ID" value="NZ_WHPF01000018.1"/>
</dbReference>
<evidence type="ECO:0000259" key="1">
    <source>
        <dbReference type="Pfam" id="PF12146"/>
    </source>
</evidence>
<gene>
    <name evidence="2" type="ORF">GD597_19705</name>
</gene>
<sequence>MQLISKFNYLYQSTNNTGLKYSNIYKILLAMQMHFLQHKNSLIQYTIWGHGPKCLLCLHGFGQDGSSFNFLEKELASQFTCIAIDIPFHGNTQWQEGINIHPAEFWEVLATIAAKHHPTNFIQDPVSILAYSLGGRLALHLLQLYPTQIKQLVLLAPDGLKVNFWYRLGTQTQWGNALFKYTMQYPNWFIAIVTVGRKTGILNKSITKFVHAHMDDPTIRTQLYQRWTALRHFAPKQKKIKQLIQQYQIPVNILYGSYDRIIVPKRSKYLQQQNNLVSITIIEGGHDLLKPRFATAIGALFSQ</sequence>
<dbReference type="SUPFAM" id="SSF53474">
    <property type="entry name" value="alpha/beta-Hydrolases"/>
    <property type="match status" value="1"/>
</dbReference>